<dbReference type="Proteomes" id="UP001500683">
    <property type="component" value="Unassembled WGS sequence"/>
</dbReference>
<evidence type="ECO:0000313" key="1">
    <source>
        <dbReference type="EMBL" id="GAA4098765.1"/>
    </source>
</evidence>
<evidence type="ECO:0008006" key="3">
    <source>
        <dbReference type="Google" id="ProtNLM"/>
    </source>
</evidence>
<accession>A0ABP7WWM0</accession>
<dbReference type="RefSeq" id="WP_344956945.1">
    <property type="nucleotide sequence ID" value="NZ_BAAAZG010000058.1"/>
</dbReference>
<sequence length="120" mass="13088">MTLRQSALHEAAHAVVARHYGLAVVEIVVSDRGNGHTLREDGGPMHVQAAITAAGEVGQRLAGEAFVDLSCDDLASFETRFGFGALWRAQQDARQVLTTRRAAWLALAARLERERVIVVR</sequence>
<name>A0ABP7WWM0_9ACTN</name>
<dbReference type="Pfam" id="PF13398">
    <property type="entry name" value="Peptidase_M50B"/>
    <property type="match status" value="1"/>
</dbReference>
<comment type="caution">
    <text evidence="1">The sequence shown here is derived from an EMBL/GenBank/DDBJ whole genome shotgun (WGS) entry which is preliminary data.</text>
</comment>
<reference evidence="2" key="1">
    <citation type="journal article" date="2019" name="Int. J. Syst. Evol. Microbiol.">
        <title>The Global Catalogue of Microorganisms (GCM) 10K type strain sequencing project: providing services to taxonomists for standard genome sequencing and annotation.</title>
        <authorList>
            <consortium name="The Broad Institute Genomics Platform"/>
            <consortium name="The Broad Institute Genome Sequencing Center for Infectious Disease"/>
            <person name="Wu L."/>
            <person name="Ma J."/>
        </authorList>
    </citation>
    <scope>NUCLEOTIDE SEQUENCE [LARGE SCALE GENOMIC DNA]</scope>
    <source>
        <strain evidence="2">JCM 16702</strain>
    </source>
</reference>
<organism evidence="1 2">
    <name type="scientific">Actinomadura miaoliensis</name>
    <dbReference type="NCBI Taxonomy" id="430685"/>
    <lineage>
        <taxon>Bacteria</taxon>
        <taxon>Bacillati</taxon>
        <taxon>Actinomycetota</taxon>
        <taxon>Actinomycetes</taxon>
        <taxon>Streptosporangiales</taxon>
        <taxon>Thermomonosporaceae</taxon>
        <taxon>Actinomadura</taxon>
    </lineage>
</organism>
<dbReference type="InterPro" id="IPR037219">
    <property type="entry name" value="Peptidase_M41-like"/>
</dbReference>
<evidence type="ECO:0000313" key="2">
    <source>
        <dbReference type="Proteomes" id="UP001500683"/>
    </source>
</evidence>
<protein>
    <recommendedName>
        <fullName evidence="3">Peptidase M41 domain-containing protein</fullName>
    </recommendedName>
</protein>
<proteinExistence type="predicted"/>
<dbReference type="EMBL" id="BAAAZG010000058">
    <property type="protein sequence ID" value="GAA4098765.1"/>
    <property type="molecule type" value="Genomic_DNA"/>
</dbReference>
<gene>
    <name evidence="1" type="ORF">GCM10022214_74240</name>
</gene>
<dbReference type="InterPro" id="IPR049500">
    <property type="entry name" value="Peptidase_M50B-like"/>
</dbReference>
<dbReference type="SUPFAM" id="SSF140990">
    <property type="entry name" value="FtsH protease domain-like"/>
    <property type="match status" value="1"/>
</dbReference>
<keyword evidence="2" id="KW-1185">Reference proteome</keyword>